<keyword evidence="2" id="KW-1185">Reference proteome</keyword>
<proteinExistence type="predicted"/>
<dbReference type="AlphaFoldDB" id="A0ABD2IJI3"/>
<organism evidence="1 2">
    <name type="scientific">Heterodera schachtii</name>
    <name type="common">Sugarbeet cyst nematode worm</name>
    <name type="synonym">Tylenchus schachtii</name>
    <dbReference type="NCBI Taxonomy" id="97005"/>
    <lineage>
        <taxon>Eukaryota</taxon>
        <taxon>Metazoa</taxon>
        <taxon>Ecdysozoa</taxon>
        <taxon>Nematoda</taxon>
        <taxon>Chromadorea</taxon>
        <taxon>Rhabditida</taxon>
        <taxon>Tylenchina</taxon>
        <taxon>Tylenchomorpha</taxon>
        <taxon>Tylenchoidea</taxon>
        <taxon>Heteroderidae</taxon>
        <taxon>Heteroderinae</taxon>
        <taxon>Heterodera</taxon>
    </lineage>
</organism>
<reference evidence="1 2" key="1">
    <citation type="submission" date="2024-10" db="EMBL/GenBank/DDBJ databases">
        <authorList>
            <person name="Kim D."/>
        </authorList>
    </citation>
    <scope>NUCLEOTIDE SEQUENCE [LARGE SCALE GENOMIC DNA]</scope>
    <source>
        <strain evidence="1">Taebaek</strain>
    </source>
</reference>
<evidence type="ECO:0000313" key="1">
    <source>
        <dbReference type="EMBL" id="KAL3080294.1"/>
    </source>
</evidence>
<sequence length="80" mass="9472">MAPSVYPNFVSDASVQLALNVPLPRNVCCTQIDNVHEMLYHLLRHRRFREKVLNDDDNRELKKRLLRALMREEIIPSEEN</sequence>
<accession>A0ABD2IJI3</accession>
<evidence type="ECO:0000313" key="2">
    <source>
        <dbReference type="Proteomes" id="UP001620645"/>
    </source>
</evidence>
<gene>
    <name evidence="1" type="ORF">niasHS_012399</name>
</gene>
<dbReference type="EMBL" id="JBICCN010000296">
    <property type="protein sequence ID" value="KAL3080294.1"/>
    <property type="molecule type" value="Genomic_DNA"/>
</dbReference>
<comment type="caution">
    <text evidence="1">The sequence shown here is derived from an EMBL/GenBank/DDBJ whole genome shotgun (WGS) entry which is preliminary data.</text>
</comment>
<protein>
    <submittedName>
        <fullName evidence="1">Uncharacterized protein</fullName>
    </submittedName>
</protein>
<name>A0ABD2IJI3_HETSC</name>
<dbReference type="Proteomes" id="UP001620645">
    <property type="component" value="Unassembled WGS sequence"/>
</dbReference>